<name>A0ABU6K0Z9_9RHOO</name>
<dbReference type="InterPro" id="IPR015813">
    <property type="entry name" value="Pyrv/PenolPyrv_kinase-like_dom"/>
</dbReference>
<comment type="catalytic activity">
    <reaction evidence="3">
        <text>D-glyceraldehyde + pyruvate = 2-dehydro-3-deoxy-L-galactonate</text>
        <dbReference type="Rhea" id="RHEA:80055"/>
        <dbReference type="ChEBI" id="CHEBI:15361"/>
        <dbReference type="ChEBI" id="CHEBI:17378"/>
        <dbReference type="ChEBI" id="CHEBI:75545"/>
    </reaction>
</comment>
<gene>
    <name evidence="5" type="ORF">VVD49_06290</name>
</gene>
<keyword evidence="2 5" id="KW-0456">Lyase</keyword>
<evidence type="ECO:0000256" key="1">
    <source>
        <dbReference type="ARBA" id="ARBA00022723"/>
    </source>
</evidence>
<evidence type="ECO:0000313" key="6">
    <source>
        <dbReference type="Proteomes" id="UP001331561"/>
    </source>
</evidence>
<reference evidence="5 6" key="1">
    <citation type="submission" date="2024-01" db="EMBL/GenBank/DDBJ databases">
        <title>Uliginosibacterium soil sp. nov.</title>
        <authorList>
            <person name="Lv Y."/>
        </authorList>
    </citation>
    <scope>NUCLEOTIDE SEQUENCE [LARGE SCALE GENOMIC DNA]</scope>
    <source>
        <strain evidence="5 6">H3</strain>
    </source>
</reference>
<feature type="domain" description="HpcH/HpaI aldolase/citrate lyase" evidence="4">
    <location>
        <begin position="24"/>
        <end position="248"/>
    </location>
</feature>
<evidence type="ECO:0000313" key="5">
    <source>
        <dbReference type="EMBL" id="MEC5385324.1"/>
    </source>
</evidence>
<keyword evidence="1" id="KW-0479">Metal-binding</keyword>
<dbReference type="InterPro" id="IPR005000">
    <property type="entry name" value="Aldolase/citrate-lyase_domain"/>
</dbReference>
<dbReference type="Proteomes" id="UP001331561">
    <property type="component" value="Unassembled WGS sequence"/>
</dbReference>
<evidence type="ECO:0000259" key="4">
    <source>
        <dbReference type="Pfam" id="PF03328"/>
    </source>
</evidence>
<dbReference type="Gene3D" id="3.20.20.60">
    <property type="entry name" value="Phosphoenolpyruvate-binding domains"/>
    <property type="match status" value="1"/>
</dbReference>
<dbReference type="PANTHER" id="PTHR30502">
    <property type="entry name" value="2-KETO-3-DEOXY-L-RHAMNONATE ALDOLASE"/>
    <property type="match status" value="1"/>
</dbReference>
<dbReference type="SUPFAM" id="SSF51621">
    <property type="entry name" value="Phosphoenolpyruvate/pyruvate domain"/>
    <property type="match status" value="1"/>
</dbReference>
<evidence type="ECO:0000256" key="3">
    <source>
        <dbReference type="ARBA" id="ARBA00045074"/>
    </source>
</evidence>
<proteinExistence type="predicted"/>
<dbReference type="InterPro" id="IPR040442">
    <property type="entry name" value="Pyrv_kinase-like_dom_sf"/>
</dbReference>
<evidence type="ECO:0000256" key="2">
    <source>
        <dbReference type="ARBA" id="ARBA00023239"/>
    </source>
</evidence>
<dbReference type="RefSeq" id="WP_327598282.1">
    <property type="nucleotide sequence ID" value="NZ_JAYXHS010000001.1"/>
</dbReference>
<dbReference type="Pfam" id="PF03328">
    <property type="entry name" value="HpcH_HpaI"/>
    <property type="match status" value="1"/>
</dbReference>
<dbReference type="PANTHER" id="PTHR30502:SF4">
    <property type="entry name" value="5-KETO-4-DEOXY-D-GLUCARATE ALDOLASE"/>
    <property type="match status" value="1"/>
</dbReference>
<dbReference type="GO" id="GO:0016829">
    <property type="term" value="F:lyase activity"/>
    <property type="evidence" value="ECO:0007669"/>
    <property type="project" value="UniProtKB-KW"/>
</dbReference>
<comment type="caution">
    <text evidence="5">The sequence shown here is derived from an EMBL/GenBank/DDBJ whole genome shotgun (WGS) entry which is preliminary data.</text>
</comment>
<keyword evidence="6" id="KW-1185">Reference proteome</keyword>
<dbReference type="InterPro" id="IPR050251">
    <property type="entry name" value="HpcH-HpaI_aldolase"/>
</dbReference>
<protein>
    <submittedName>
        <fullName evidence="5">HpcH/HpaI aldolase/citrate lyase family protein</fullName>
    </submittedName>
</protein>
<accession>A0ABU6K0Z9</accession>
<organism evidence="5 6">
    <name type="scientific">Uliginosibacterium silvisoli</name>
    <dbReference type="NCBI Taxonomy" id="3114758"/>
    <lineage>
        <taxon>Bacteria</taxon>
        <taxon>Pseudomonadati</taxon>
        <taxon>Pseudomonadota</taxon>
        <taxon>Betaproteobacteria</taxon>
        <taxon>Rhodocyclales</taxon>
        <taxon>Zoogloeaceae</taxon>
        <taxon>Uliginosibacterium</taxon>
    </lineage>
</organism>
<dbReference type="EMBL" id="JAYXHS010000001">
    <property type="protein sequence ID" value="MEC5385324.1"/>
    <property type="molecule type" value="Genomic_DNA"/>
</dbReference>
<sequence>MNVSTAPTVPKNFFKHAILQNKLQVGLFSLLSHHVSAEILAGCGFDFIILDTEHAPSDVLLVLQQLQAMVGGSAHAIVRPATNDVVLIKRLLDIGVQTLMVPHVQNAAEARQAVSSMLYPPRGIRGLGPVSRAANYGRINNYHEHAEAELCLMVQIENQQGLDNIEEIAAVEGVDAIFIGPGDLSAELGYIGRATHPDMRRVFKDAITRIVACGKPAGIVASDEALAREYISAGINVLASGADAILLARAGEDLAQRFKRLDSTTPQLADRAG</sequence>